<keyword evidence="1" id="KW-1133">Transmembrane helix</keyword>
<dbReference type="EMBL" id="JBEAAL010000051">
    <property type="protein sequence ID" value="MEQ1409664.1"/>
    <property type="molecule type" value="Genomic_DNA"/>
</dbReference>
<comment type="caution">
    <text evidence="2">The sequence shown here is derived from an EMBL/GenBank/DDBJ whole genome shotgun (WGS) entry which is preliminary data.</text>
</comment>
<keyword evidence="1" id="KW-0472">Membrane</keyword>
<feature type="transmembrane region" description="Helical" evidence="1">
    <location>
        <begin position="127"/>
        <end position="147"/>
    </location>
</feature>
<proteinExistence type="predicted"/>
<accession>A0ABV0MD80</accession>
<sequence length="152" mass="16797">MAIRIVQFLAIIISALALIPSGAHLAALPNKIALAQAEYFSIQGIYYGWAFLGTLWPAAMIANGVLAFMVRSQQRPFWFALLAALCFVAMLAIFLLWTLPANQATENWTTAPENWQVLRQQWEYSHAVNALIVFVALCLSSLSVVSWRPGAS</sequence>
<dbReference type="RefSeq" id="WP_037157184.1">
    <property type="nucleotide sequence ID" value="NZ_JBEAAL010000051.1"/>
</dbReference>
<evidence type="ECO:0000313" key="2">
    <source>
        <dbReference type="EMBL" id="MEQ1409664.1"/>
    </source>
</evidence>
<dbReference type="Proteomes" id="UP001496627">
    <property type="component" value="Unassembled WGS sequence"/>
</dbReference>
<feature type="transmembrane region" description="Helical" evidence="1">
    <location>
        <begin position="77"/>
        <end position="99"/>
    </location>
</feature>
<reference evidence="2 3" key="1">
    <citation type="submission" date="2024-05" db="EMBL/GenBank/DDBJ databases">
        <title>Neorhizobium sp. Rsf11, a plant growth promoting and heavy metal resistant PAH-degrader.</title>
        <authorList>
            <person name="Golubev S.N."/>
            <person name="Muratova A.Y."/>
            <person name="Markelova M.I."/>
        </authorList>
    </citation>
    <scope>NUCLEOTIDE SEQUENCE [LARGE SCALE GENOMIC DNA]</scope>
    <source>
        <strain evidence="2 3">Rsf11</strain>
    </source>
</reference>
<name>A0ABV0MD80_9HYPH</name>
<keyword evidence="1" id="KW-0812">Transmembrane</keyword>
<protein>
    <submittedName>
        <fullName evidence="2">DUF1772 domain-containing protein</fullName>
    </submittedName>
</protein>
<evidence type="ECO:0000256" key="1">
    <source>
        <dbReference type="SAM" id="Phobius"/>
    </source>
</evidence>
<evidence type="ECO:0000313" key="3">
    <source>
        <dbReference type="Proteomes" id="UP001496627"/>
    </source>
</evidence>
<keyword evidence="3" id="KW-1185">Reference proteome</keyword>
<feature type="transmembrane region" description="Helical" evidence="1">
    <location>
        <begin position="47"/>
        <end position="70"/>
    </location>
</feature>
<gene>
    <name evidence="2" type="ORF">ABK249_32690</name>
</gene>
<organism evidence="2 3">
    <name type="scientific">Neorhizobium phenanthreniclasticum</name>
    <dbReference type="NCBI Taxonomy" id="3157917"/>
    <lineage>
        <taxon>Bacteria</taxon>
        <taxon>Pseudomonadati</taxon>
        <taxon>Pseudomonadota</taxon>
        <taxon>Alphaproteobacteria</taxon>
        <taxon>Hyphomicrobiales</taxon>
        <taxon>Rhizobiaceae</taxon>
        <taxon>Rhizobium/Agrobacterium group</taxon>
        <taxon>Neorhizobium</taxon>
    </lineage>
</organism>